<feature type="compositionally biased region" description="Polar residues" evidence="1">
    <location>
        <begin position="39"/>
        <end position="51"/>
    </location>
</feature>
<dbReference type="PANTHER" id="PTHR43828">
    <property type="entry name" value="ASPARAGINASE"/>
    <property type="match status" value="1"/>
</dbReference>
<feature type="compositionally biased region" description="Pro residues" evidence="1">
    <location>
        <begin position="421"/>
        <end position="432"/>
    </location>
</feature>
<dbReference type="Proteomes" id="UP001302126">
    <property type="component" value="Unassembled WGS sequence"/>
</dbReference>
<feature type="compositionally biased region" description="Basic and acidic residues" evidence="1">
    <location>
        <begin position="450"/>
        <end position="465"/>
    </location>
</feature>
<dbReference type="InterPro" id="IPR036887">
    <property type="entry name" value="HTH_APSES_sf"/>
</dbReference>
<feature type="compositionally biased region" description="Polar residues" evidence="1">
    <location>
        <begin position="557"/>
        <end position="576"/>
    </location>
</feature>
<dbReference type="Gene3D" id="3.10.260.10">
    <property type="entry name" value="Transcription regulator HTH, APSES-type DNA-binding domain"/>
    <property type="match status" value="1"/>
</dbReference>
<dbReference type="PANTHER" id="PTHR43828:SF5">
    <property type="entry name" value="TRANSCRIPTIONAL REPRESSOR XBP1"/>
    <property type="match status" value="1"/>
</dbReference>
<feature type="region of interest" description="Disordered" evidence="1">
    <location>
        <begin position="331"/>
        <end position="436"/>
    </location>
</feature>
<dbReference type="InterPro" id="IPR003163">
    <property type="entry name" value="Tscrpt_reg_HTH_APSES-type"/>
</dbReference>
<feature type="domain" description="HTH APSES-type" evidence="2">
    <location>
        <begin position="120"/>
        <end position="232"/>
    </location>
</feature>
<dbReference type="EMBL" id="MU864462">
    <property type="protein sequence ID" value="KAK4185090.1"/>
    <property type="molecule type" value="Genomic_DNA"/>
</dbReference>
<name>A0AAN6WPK0_9PEZI</name>
<keyword evidence="4" id="KW-1185">Reference proteome</keyword>
<feature type="compositionally biased region" description="Low complexity" evidence="1">
    <location>
        <begin position="266"/>
        <end position="285"/>
    </location>
</feature>
<feature type="region of interest" description="Disordered" evidence="1">
    <location>
        <begin position="520"/>
        <end position="616"/>
    </location>
</feature>
<organism evidence="3 4">
    <name type="scientific">Podospora australis</name>
    <dbReference type="NCBI Taxonomy" id="1536484"/>
    <lineage>
        <taxon>Eukaryota</taxon>
        <taxon>Fungi</taxon>
        <taxon>Dikarya</taxon>
        <taxon>Ascomycota</taxon>
        <taxon>Pezizomycotina</taxon>
        <taxon>Sordariomycetes</taxon>
        <taxon>Sordariomycetidae</taxon>
        <taxon>Sordariales</taxon>
        <taxon>Podosporaceae</taxon>
        <taxon>Podospora</taxon>
    </lineage>
</organism>
<dbReference type="GO" id="GO:0000981">
    <property type="term" value="F:DNA-binding transcription factor activity, RNA polymerase II-specific"/>
    <property type="evidence" value="ECO:0007669"/>
    <property type="project" value="UniProtKB-ARBA"/>
</dbReference>
<protein>
    <recommendedName>
        <fullName evidence="2">HTH APSES-type domain-containing protein</fullName>
    </recommendedName>
</protein>
<evidence type="ECO:0000256" key="1">
    <source>
        <dbReference type="SAM" id="MobiDB-lite"/>
    </source>
</evidence>
<reference evidence="3" key="1">
    <citation type="journal article" date="2023" name="Mol. Phylogenet. Evol.">
        <title>Genome-scale phylogeny and comparative genomics of the fungal order Sordariales.</title>
        <authorList>
            <person name="Hensen N."/>
            <person name="Bonometti L."/>
            <person name="Westerberg I."/>
            <person name="Brannstrom I.O."/>
            <person name="Guillou S."/>
            <person name="Cros-Aarteil S."/>
            <person name="Calhoun S."/>
            <person name="Haridas S."/>
            <person name="Kuo A."/>
            <person name="Mondo S."/>
            <person name="Pangilinan J."/>
            <person name="Riley R."/>
            <person name="LaButti K."/>
            <person name="Andreopoulos B."/>
            <person name="Lipzen A."/>
            <person name="Chen C."/>
            <person name="Yan M."/>
            <person name="Daum C."/>
            <person name="Ng V."/>
            <person name="Clum A."/>
            <person name="Steindorff A."/>
            <person name="Ohm R.A."/>
            <person name="Martin F."/>
            <person name="Silar P."/>
            <person name="Natvig D.O."/>
            <person name="Lalanne C."/>
            <person name="Gautier V."/>
            <person name="Ament-Velasquez S.L."/>
            <person name="Kruys A."/>
            <person name="Hutchinson M.I."/>
            <person name="Powell A.J."/>
            <person name="Barry K."/>
            <person name="Miller A.N."/>
            <person name="Grigoriev I.V."/>
            <person name="Debuchy R."/>
            <person name="Gladieux P."/>
            <person name="Hiltunen Thoren M."/>
            <person name="Johannesson H."/>
        </authorList>
    </citation>
    <scope>NUCLEOTIDE SEQUENCE</scope>
    <source>
        <strain evidence="3">PSN309</strain>
    </source>
</reference>
<proteinExistence type="predicted"/>
<dbReference type="AlphaFoldDB" id="A0AAN6WPK0"/>
<dbReference type="InterPro" id="IPR051642">
    <property type="entry name" value="SWI6-like"/>
</dbReference>
<feature type="region of interest" description="Disordered" evidence="1">
    <location>
        <begin position="258"/>
        <end position="294"/>
    </location>
</feature>
<feature type="compositionally biased region" description="Polar residues" evidence="1">
    <location>
        <begin position="372"/>
        <end position="386"/>
    </location>
</feature>
<feature type="compositionally biased region" description="Polar residues" evidence="1">
    <location>
        <begin position="488"/>
        <end position="498"/>
    </location>
</feature>
<dbReference type="GO" id="GO:0003677">
    <property type="term" value="F:DNA binding"/>
    <property type="evidence" value="ECO:0007669"/>
    <property type="project" value="InterPro"/>
</dbReference>
<gene>
    <name evidence="3" type="ORF">QBC35DRAFT_390262</name>
</gene>
<dbReference type="GO" id="GO:0030907">
    <property type="term" value="C:MBF transcription complex"/>
    <property type="evidence" value="ECO:0007669"/>
    <property type="project" value="TreeGrafter"/>
</dbReference>
<feature type="region of interest" description="Disordered" evidence="1">
    <location>
        <begin position="450"/>
        <end position="506"/>
    </location>
</feature>
<feature type="compositionally biased region" description="Pro residues" evidence="1">
    <location>
        <begin position="15"/>
        <end position="31"/>
    </location>
</feature>
<reference evidence="3" key="2">
    <citation type="submission" date="2023-05" db="EMBL/GenBank/DDBJ databases">
        <authorList>
            <consortium name="Lawrence Berkeley National Laboratory"/>
            <person name="Steindorff A."/>
            <person name="Hensen N."/>
            <person name="Bonometti L."/>
            <person name="Westerberg I."/>
            <person name="Brannstrom I.O."/>
            <person name="Guillou S."/>
            <person name="Cros-Aarteil S."/>
            <person name="Calhoun S."/>
            <person name="Haridas S."/>
            <person name="Kuo A."/>
            <person name="Mondo S."/>
            <person name="Pangilinan J."/>
            <person name="Riley R."/>
            <person name="Labutti K."/>
            <person name="Andreopoulos B."/>
            <person name="Lipzen A."/>
            <person name="Chen C."/>
            <person name="Yanf M."/>
            <person name="Daum C."/>
            <person name="Ng V."/>
            <person name="Clum A."/>
            <person name="Ohm R."/>
            <person name="Martin F."/>
            <person name="Silar P."/>
            <person name="Natvig D."/>
            <person name="Lalanne C."/>
            <person name="Gautier V."/>
            <person name="Ament-Velasquez S.L."/>
            <person name="Kruys A."/>
            <person name="Hutchinson M.I."/>
            <person name="Powell A.J."/>
            <person name="Barry K."/>
            <person name="Miller A.N."/>
            <person name="Grigoriev I.V."/>
            <person name="Debuchy R."/>
            <person name="Gladieux P."/>
            <person name="Thoren M.H."/>
            <person name="Johannesson H."/>
        </authorList>
    </citation>
    <scope>NUCLEOTIDE SEQUENCE</scope>
    <source>
        <strain evidence="3">PSN309</strain>
    </source>
</reference>
<feature type="compositionally biased region" description="Low complexity" evidence="1">
    <location>
        <begin position="520"/>
        <end position="531"/>
    </location>
</feature>
<dbReference type="SUPFAM" id="SSF54616">
    <property type="entry name" value="DNA-binding domain of Mlu1-box binding protein MBP1"/>
    <property type="match status" value="1"/>
</dbReference>
<comment type="caution">
    <text evidence="3">The sequence shown here is derived from an EMBL/GenBank/DDBJ whole genome shotgun (WGS) entry which is preliminary data.</text>
</comment>
<evidence type="ECO:0000259" key="2">
    <source>
        <dbReference type="PROSITE" id="PS51299"/>
    </source>
</evidence>
<feature type="compositionally biased region" description="Basic and acidic residues" evidence="1">
    <location>
        <begin position="472"/>
        <end position="484"/>
    </location>
</feature>
<accession>A0AAN6WPK0</accession>
<evidence type="ECO:0000313" key="4">
    <source>
        <dbReference type="Proteomes" id="UP001302126"/>
    </source>
</evidence>
<dbReference type="PROSITE" id="PS51299">
    <property type="entry name" value="HTH_APSES"/>
    <property type="match status" value="1"/>
</dbReference>
<sequence>MVSVASLLNPEPSRPRAPLPVARPNPLPPRSPRQRLTYELNSSTQRSQTLSHPGPGRAPLRSAMNHKARVRYEPYEILDAESLREVRKFGIENLGFIKNTSRRIPYNSSKKDFYSKTGRESFEVVFEYSFKVPKDDGNAVFTVMWDYNVGLVRMTPFFKCLDYSKTTPAKMLNSNPGLKEITYSITGGSITAQGYWMPYYCAKAVCATFCHQIAGALIPIFGPDFPSECIPEGAPGYKRMIIDPEIVARARREAAHLYERPTPHLSSFPTPRPSRSASPRTSPGPRSRRMHDPYDYHHRADYDRNMLLSPHSEADADTRYRAANRYTQTHYGGVSSLRAATKSRPVAQPPPRSSGWAAVNTRNPPYYPLYRSTPSQDIASEQGSSHNGRDMDSSAFSTNRWLTAVPRSPTPSRMYDRGPPYLQPVPHYPRAPSPVHILPPIRNLHVQSKRPFDQTNHERPGHPSEDLPSIRLRPELKETQEGKGHSMSPPSRVTSPRKMSNDKPRGAADEDAAMMLIQLKQQQQEQQQQQRQADHLKEDQKEGDDIDSEKESERRSCGTTGSTASSICESNATSIAASVHHKREKSRNMLSESESDEDVVMTARSKRRKTFDRYRG</sequence>
<feature type="region of interest" description="Disordered" evidence="1">
    <location>
        <begin position="1"/>
        <end position="64"/>
    </location>
</feature>
<dbReference type="GO" id="GO:0033309">
    <property type="term" value="C:SBF transcription complex"/>
    <property type="evidence" value="ECO:0007669"/>
    <property type="project" value="TreeGrafter"/>
</dbReference>
<evidence type="ECO:0000313" key="3">
    <source>
        <dbReference type="EMBL" id="KAK4185090.1"/>
    </source>
</evidence>